<evidence type="ECO:0000256" key="8">
    <source>
        <dbReference type="RuleBase" id="RU369061"/>
    </source>
</evidence>
<dbReference type="InterPro" id="IPR029056">
    <property type="entry name" value="Ribokinase-like"/>
</dbReference>
<evidence type="ECO:0000256" key="2">
    <source>
        <dbReference type="ARBA" id="ARBA00022679"/>
    </source>
</evidence>
<dbReference type="GO" id="GO:0005524">
    <property type="term" value="F:ATP binding"/>
    <property type="evidence" value="ECO:0007669"/>
    <property type="project" value="UniProtKB-UniRule"/>
</dbReference>
<dbReference type="STRING" id="1080227.A8L45_11825"/>
<feature type="domain" description="Carbohydrate kinase PfkB" evidence="9">
    <location>
        <begin position="27"/>
        <end position="298"/>
    </location>
</feature>
<dbReference type="InterPro" id="IPR017583">
    <property type="entry name" value="Tagatose/fructose_Pkinase"/>
</dbReference>
<evidence type="ECO:0000256" key="5">
    <source>
        <dbReference type="ARBA" id="ARBA00022840"/>
    </source>
</evidence>
<evidence type="ECO:0000313" key="10">
    <source>
        <dbReference type="EMBL" id="ODA32980.1"/>
    </source>
</evidence>
<dbReference type="GO" id="GO:0044281">
    <property type="term" value="P:small molecule metabolic process"/>
    <property type="evidence" value="ECO:0007669"/>
    <property type="project" value="UniProtKB-ARBA"/>
</dbReference>
<evidence type="ECO:0000256" key="4">
    <source>
        <dbReference type="ARBA" id="ARBA00022777"/>
    </source>
</evidence>
<comment type="caution">
    <text evidence="10">The sequence shown here is derived from an EMBL/GenBank/DDBJ whole genome shotgun (WGS) entry which is preliminary data.</text>
</comment>
<comment type="similarity">
    <text evidence="1 7 8">Belongs to the carbohydrate kinase PfkB family.</text>
</comment>
<evidence type="ECO:0000313" key="11">
    <source>
        <dbReference type="Proteomes" id="UP000094936"/>
    </source>
</evidence>
<keyword evidence="11" id="KW-1185">Reference proteome</keyword>
<evidence type="ECO:0000259" key="9">
    <source>
        <dbReference type="Pfam" id="PF00294"/>
    </source>
</evidence>
<protein>
    <recommendedName>
        <fullName evidence="7">Phosphofructokinase</fullName>
    </recommendedName>
</protein>
<dbReference type="NCBIfam" id="TIGR03828">
    <property type="entry name" value="pfkB"/>
    <property type="match status" value="1"/>
</dbReference>
<comment type="function">
    <text evidence="8">Catalyzes the ATP-dependent phosphorylation of fructose-l-phosphate to fructose-l,6-bisphosphate.</text>
</comment>
<evidence type="ECO:0000256" key="1">
    <source>
        <dbReference type="ARBA" id="ARBA00010688"/>
    </source>
</evidence>
<dbReference type="Gene3D" id="3.40.1190.20">
    <property type="match status" value="1"/>
</dbReference>
<dbReference type="PANTHER" id="PTHR46566">
    <property type="entry name" value="1-PHOSPHOFRUCTOKINASE-RELATED"/>
    <property type="match status" value="1"/>
</dbReference>
<keyword evidence="2 7" id="KW-0808">Transferase</keyword>
<organism evidence="10 11">
    <name type="scientific">Veronia pacifica</name>
    <dbReference type="NCBI Taxonomy" id="1080227"/>
    <lineage>
        <taxon>Bacteria</taxon>
        <taxon>Pseudomonadati</taxon>
        <taxon>Pseudomonadota</taxon>
        <taxon>Gammaproteobacteria</taxon>
        <taxon>Vibrionales</taxon>
        <taxon>Vibrionaceae</taxon>
        <taxon>Veronia</taxon>
    </lineage>
</organism>
<dbReference type="PANTHER" id="PTHR46566:SF5">
    <property type="entry name" value="1-PHOSPHOFRUCTOKINASE"/>
    <property type="match status" value="1"/>
</dbReference>
<dbReference type="RefSeq" id="WP_068902489.1">
    <property type="nucleotide sequence ID" value="NZ_JBHUIF010000015.1"/>
</dbReference>
<dbReference type="FunFam" id="3.40.1190.20:FF:000001">
    <property type="entry name" value="Phosphofructokinase"/>
    <property type="match status" value="1"/>
</dbReference>
<dbReference type="GO" id="GO:0005829">
    <property type="term" value="C:cytosol"/>
    <property type="evidence" value="ECO:0007669"/>
    <property type="project" value="TreeGrafter"/>
</dbReference>
<dbReference type="GO" id="GO:0008662">
    <property type="term" value="F:1-phosphofructokinase activity"/>
    <property type="evidence" value="ECO:0007669"/>
    <property type="project" value="UniProtKB-UniRule"/>
</dbReference>
<dbReference type="GO" id="GO:0016052">
    <property type="term" value="P:carbohydrate catabolic process"/>
    <property type="evidence" value="ECO:0007669"/>
    <property type="project" value="UniProtKB-ARBA"/>
</dbReference>
<reference evidence="10 11" key="1">
    <citation type="submission" date="2016-05" db="EMBL/GenBank/DDBJ databases">
        <title>Genomic Taxonomy of the Vibrionaceae.</title>
        <authorList>
            <person name="Gomez-Gil B."/>
            <person name="Enciso-Ibarra J."/>
        </authorList>
    </citation>
    <scope>NUCLEOTIDE SEQUENCE [LARGE SCALE GENOMIC DNA]</scope>
    <source>
        <strain evidence="10 11">CAIM 1920</strain>
    </source>
</reference>
<evidence type="ECO:0000256" key="7">
    <source>
        <dbReference type="PIRNR" id="PIRNR000535"/>
    </source>
</evidence>
<dbReference type="NCBIfam" id="TIGR03168">
    <property type="entry name" value="1-PFK"/>
    <property type="match status" value="1"/>
</dbReference>
<dbReference type="Proteomes" id="UP000094936">
    <property type="component" value="Unassembled WGS sequence"/>
</dbReference>
<dbReference type="CDD" id="cd01164">
    <property type="entry name" value="FruK_PfkB_like"/>
    <property type="match status" value="1"/>
</dbReference>
<dbReference type="OrthoDB" id="9801219at2"/>
<gene>
    <name evidence="10" type="ORF">A8L45_11825</name>
</gene>
<evidence type="ECO:0000256" key="6">
    <source>
        <dbReference type="ARBA" id="ARBA00047745"/>
    </source>
</evidence>
<dbReference type="InterPro" id="IPR011611">
    <property type="entry name" value="PfkB_dom"/>
</dbReference>
<dbReference type="InterPro" id="IPR022463">
    <property type="entry name" value="1-PFruKinase"/>
</dbReference>
<dbReference type="EMBL" id="LYBM01000020">
    <property type="protein sequence ID" value="ODA32980.1"/>
    <property type="molecule type" value="Genomic_DNA"/>
</dbReference>
<dbReference type="AlphaFoldDB" id="A0A1C3EIC6"/>
<evidence type="ECO:0000256" key="3">
    <source>
        <dbReference type="ARBA" id="ARBA00022741"/>
    </source>
</evidence>
<sequence length="315" mass="33451">MSKKIFSGVVAVCLNPALDVTGSLASLNSGTLNRVSDSDVFAAGKGINVAKVLANLGAQTTVTGFLGEENANAFERLFSDNKIIDAMIRVPGSCRNNIKLSQHDGLTTEINFPGFSVPPSALDALGHTLSRLAQEHDLFVISGSLPSGISPVRLAGWIHFLCSLGKTVYFDSSGEALSSGINAKPALIKPNQEEFSEWLGEPDGSITDFRNYSQRLMATGIENVVVSLGDEGAVWLRHGEWIKCDALDVDIVSTVGAGDSLLAGFCWGYLQGWSQQKTFRFAIALSASAVSQVGVGVSDITDITRRVSEVNLSPI</sequence>
<dbReference type="SUPFAM" id="SSF53613">
    <property type="entry name" value="Ribokinase-like"/>
    <property type="match status" value="1"/>
</dbReference>
<proteinExistence type="inferred from homology"/>
<keyword evidence="5 8" id="KW-0067">ATP-binding</keyword>
<dbReference type="PIRSF" id="PIRSF000535">
    <property type="entry name" value="1PFK/6PFK/LacC"/>
    <property type="match status" value="1"/>
</dbReference>
<dbReference type="Pfam" id="PF00294">
    <property type="entry name" value="PfkB"/>
    <property type="match status" value="1"/>
</dbReference>
<keyword evidence="4 8" id="KW-0418">Kinase</keyword>
<accession>A0A1C3EIC6</accession>
<comment type="catalytic activity">
    <reaction evidence="6 8">
        <text>beta-D-fructose 1-phosphate + ATP = beta-D-fructose 1,6-bisphosphate + ADP + H(+)</text>
        <dbReference type="Rhea" id="RHEA:14213"/>
        <dbReference type="ChEBI" id="CHEBI:15378"/>
        <dbReference type="ChEBI" id="CHEBI:30616"/>
        <dbReference type="ChEBI" id="CHEBI:32966"/>
        <dbReference type="ChEBI" id="CHEBI:138881"/>
        <dbReference type="ChEBI" id="CHEBI:456216"/>
        <dbReference type="EC" id="2.7.1.56"/>
    </reaction>
</comment>
<dbReference type="InterPro" id="IPR002173">
    <property type="entry name" value="Carboh/pur_kinase_PfkB_CS"/>
</dbReference>
<dbReference type="PROSITE" id="PS00583">
    <property type="entry name" value="PFKB_KINASES_1"/>
    <property type="match status" value="1"/>
</dbReference>
<keyword evidence="3 8" id="KW-0547">Nucleotide-binding</keyword>
<name>A0A1C3EIC6_9GAMM</name>